<dbReference type="PANTHER" id="PTHR42673">
    <property type="entry name" value="MALEYLACETOACETATE ISOMERASE"/>
    <property type="match status" value="1"/>
</dbReference>
<reference evidence="4 5" key="1">
    <citation type="submission" date="2016-12" db="EMBL/GenBank/DDBJ databases">
        <authorList>
            <person name="Song W.-J."/>
            <person name="Kurnit D.M."/>
        </authorList>
    </citation>
    <scope>NUCLEOTIDE SEQUENCE [LARGE SCALE GENOMIC DNA]</scope>
    <source>
        <strain evidence="4 5">STM7296</strain>
    </source>
</reference>
<dbReference type="GO" id="GO:0004364">
    <property type="term" value="F:glutathione transferase activity"/>
    <property type="evidence" value="ECO:0007669"/>
    <property type="project" value="TreeGrafter"/>
</dbReference>
<accession>A0A1N7RZP0</accession>
<dbReference type="OrthoDB" id="509852at2"/>
<dbReference type="Proteomes" id="UP000187012">
    <property type="component" value="Unassembled WGS sequence"/>
</dbReference>
<dbReference type="GO" id="GO:0006749">
    <property type="term" value="P:glutathione metabolic process"/>
    <property type="evidence" value="ECO:0007669"/>
    <property type="project" value="TreeGrafter"/>
</dbReference>
<dbReference type="Gene3D" id="1.20.1050.10">
    <property type="match status" value="1"/>
</dbReference>
<evidence type="ECO:0000313" key="5">
    <source>
        <dbReference type="Proteomes" id="UP000187012"/>
    </source>
</evidence>
<proteinExistence type="inferred from homology"/>
<feature type="domain" description="GST C-terminal" evidence="3">
    <location>
        <begin position="88"/>
        <end position="211"/>
    </location>
</feature>
<dbReference type="AlphaFoldDB" id="A0A1N7RZP0"/>
<comment type="similarity">
    <text evidence="1">Belongs to the GST superfamily. Zeta family.</text>
</comment>
<gene>
    <name evidence="4" type="primary">maiA</name>
    <name evidence="4" type="ORF">BN2475_260043</name>
</gene>
<dbReference type="InterPro" id="IPR036249">
    <property type="entry name" value="Thioredoxin-like_sf"/>
</dbReference>
<evidence type="ECO:0000259" key="3">
    <source>
        <dbReference type="PROSITE" id="PS50405"/>
    </source>
</evidence>
<evidence type="ECO:0000259" key="2">
    <source>
        <dbReference type="PROSITE" id="PS50404"/>
    </source>
</evidence>
<dbReference type="STRING" id="1247936.BN2475_260043"/>
<dbReference type="EMBL" id="CYGX02000026">
    <property type="protein sequence ID" value="SIT40585.1"/>
    <property type="molecule type" value="Genomic_DNA"/>
</dbReference>
<dbReference type="GO" id="GO:0006559">
    <property type="term" value="P:L-phenylalanine catabolic process"/>
    <property type="evidence" value="ECO:0007669"/>
    <property type="project" value="TreeGrafter"/>
</dbReference>
<keyword evidence="5" id="KW-1185">Reference proteome</keyword>
<feature type="domain" description="GST N-terminal" evidence="2">
    <location>
        <begin position="1"/>
        <end position="83"/>
    </location>
</feature>
<dbReference type="InterPro" id="IPR004045">
    <property type="entry name" value="Glutathione_S-Trfase_N"/>
</dbReference>
<dbReference type="PROSITE" id="PS50405">
    <property type="entry name" value="GST_CTER"/>
    <property type="match status" value="1"/>
</dbReference>
<protein>
    <submittedName>
        <fullName evidence="4">Maleylacetoacetate isomerase</fullName>
        <ecNumber evidence="4">5.2.1.2</ecNumber>
    </submittedName>
</protein>
<dbReference type="PANTHER" id="PTHR42673:SF21">
    <property type="entry name" value="GLUTATHIONE S-TRANSFERASE YFCF"/>
    <property type="match status" value="1"/>
</dbReference>
<dbReference type="InterPro" id="IPR034330">
    <property type="entry name" value="GST_Zeta_C"/>
</dbReference>
<dbReference type="EC" id="5.2.1.2" evidence="4"/>
<dbReference type="Pfam" id="PF13410">
    <property type="entry name" value="GST_C_2"/>
    <property type="match status" value="1"/>
</dbReference>
<dbReference type="SUPFAM" id="SSF47616">
    <property type="entry name" value="GST C-terminal domain-like"/>
    <property type="match status" value="1"/>
</dbReference>
<dbReference type="PROSITE" id="PS50404">
    <property type="entry name" value="GST_NTER"/>
    <property type="match status" value="1"/>
</dbReference>
<dbReference type="GO" id="GO:0016034">
    <property type="term" value="F:maleylacetoacetate isomerase activity"/>
    <property type="evidence" value="ECO:0007669"/>
    <property type="project" value="UniProtKB-EC"/>
</dbReference>
<dbReference type="InterPro" id="IPR005955">
    <property type="entry name" value="GST_Zeta"/>
</dbReference>
<dbReference type="Gene3D" id="3.40.30.10">
    <property type="entry name" value="Glutaredoxin"/>
    <property type="match status" value="1"/>
</dbReference>
<dbReference type="RefSeq" id="WP_094779912.1">
    <property type="nucleotide sequence ID" value="NZ_CYGX02000026.1"/>
</dbReference>
<dbReference type="NCBIfam" id="TIGR01262">
    <property type="entry name" value="maiA"/>
    <property type="match status" value="1"/>
</dbReference>
<keyword evidence="4" id="KW-0413">Isomerase</keyword>
<dbReference type="SFLD" id="SFLDG00358">
    <property type="entry name" value="Main_(cytGST)"/>
    <property type="match status" value="1"/>
</dbReference>
<dbReference type="InterPro" id="IPR034333">
    <property type="entry name" value="GST_Zeta_N"/>
</dbReference>
<organism evidence="4 5">
    <name type="scientific">Paraburkholderia ribeironis</name>
    <dbReference type="NCBI Taxonomy" id="1247936"/>
    <lineage>
        <taxon>Bacteria</taxon>
        <taxon>Pseudomonadati</taxon>
        <taxon>Pseudomonadota</taxon>
        <taxon>Betaproteobacteria</taxon>
        <taxon>Burkholderiales</taxon>
        <taxon>Burkholderiaceae</taxon>
        <taxon>Paraburkholderia</taxon>
    </lineage>
</organism>
<dbReference type="GO" id="GO:0005737">
    <property type="term" value="C:cytoplasm"/>
    <property type="evidence" value="ECO:0007669"/>
    <property type="project" value="InterPro"/>
</dbReference>
<evidence type="ECO:0000313" key="4">
    <source>
        <dbReference type="EMBL" id="SIT40585.1"/>
    </source>
</evidence>
<evidence type="ECO:0000256" key="1">
    <source>
        <dbReference type="ARBA" id="ARBA00010007"/>
    </source>
</evidence>
<name>A0A1N7RZP0_9BURK</name>
<dbReference type="SFLD" id="SFLDS00019">
    <property type="entry name" value="Glutathione_Transferase_(cytos"/>
    <property type="match status" value="1"/>
</dbReference>
<dbReference type="InterPro" id="IPR040079">
    <property type="entry name" value="Glutathione_S-Trfase"/>
</dbReference>
<dbReference type="CDD" id="cd03191">
    <property type="entry name" value="GST_C_Zeta"/>
    <property type="match status" value="1"/>
</dbReference>
<dbReference type="CDD" id="cd03042">
    <property type="entry name" value="GST_N_Zeta"/>
    <property type="match status" value="1"/>
</dbReference>
<dbReference type="InterPro" id="IPR036282">
    <property type="entry name" value="Glutathione-S-Trfase_C_sf"/>
</dbReference>
<dbReference type="SUPFAM" id="SSF52833">
    <property type="entry name" value="Thioredoxin-like"/>
    <property type="match status" value="1"/>
</dbReference>
<dbReference type="InterPro" id="IPR010987">
    <property type="entry name" value="Glutathione-S-Trfase_C-like"/>
</dbReference>
<dbReference type="Pfam" id="PF02798">
    <property type="entry name" value="GST_N"/>
    <property type="match status" value="1"/>
</dbReference>
<sequence>MKLFNYWRSSTAYRVRIALEMKGLNYERVAVNLARNGGENLAAQYLAVNPHGRIPSLMLDDGRVLIQSPAILEYLEECHQQPPLLPVAPEDRATVRAICAIIGCDIHPLNNVSILRVLRAAGHDEDFVQAWIRRWIEENFRVIEGMVGDRGFCFGDAPTLADVYLIPQVYNARRFDTPMEAFPKICKIEQNCCSLPAFAKASPEQQPDAVIHGAN</sequence>